<reference evidence="3 4" key="1">
    <citation type="submission" date="2021-01" db="EMBL/GenBank/DDBJ databases">
        <title>Genome seq and assembly of Devosia sp. LEGU1.</title>
        <authorList>
            <person name="Chhetri G."/>
        </authorList>
    </citation>
    <scope>NUCLEOTIDE SEQUENCE [LARGE SCALE GENOMIC DNA]</scope>
    <source>
        <strain evidence="3 4">LEGU1</strain>
    </source>
</reference>
<dbReference type="InterPro" id="IPR002220">
    <property type="entry name" value="DapA-like"/>
</dbReference>
<evidence type="ECO:0000256" key="2">
    <source>
        <dbReference type="PIRNR" id="PIRNR001365"/>
    </source>
</evidence>
<dbReference type="PIRSF" id="PIRSF001365">
    <property type="entry name" value="DHDPS"/>
    <property type="match status" value="1"/>
</dbReference>
<dbReference type="PANTHER" id="PTHR12128:SF67">
    <property type="entry name" value="BLR3884 PROTEIN"/>
    <property type="match status" value="1"/>
</dbReference>
<comment type="similarity">
    <text evidence="2">Belongs to the DapA family.</text>
</comment>
<dbReference type="Proteomes" id="UP000595857">
    <property type="component" value="Chromosome"/>
</dbReference>
<name>A0ABX7C3E0_9HYPH</name>
<dbReference type="SUPFAM" id="SSF51569">
    <property type="entry name" value="Aldolase"/>
    <property type="match status" value="1"/>
</dbReference>
<evidence type="ECO:0000313" key="4">
    <source>
        <dbReference type="Proteomes" id="UP000595857"/>
    </source>
</evidence>
<dbReference type="Pfam" id="PF00701">
    <property type="entry name" value="DHDPS"/>
    <property type="match status" value="1"/>
</dbReference>
<dbReference type="SMART" id="SM01130">
    <property type="entry name" value="DHDPS"/>
    <property type="match status" value="1"/>
</dbReference>
<dbReference type="CDD" id="cd00408">
    <property type="entry name" value="DHDPS-like"/>
    <property type="match status" value="1"/>
</dbReference>
<organism evidence="3 4">
    <name type="scientific">Devosia rhizoryzae</name>
    <dbReference type="NCBI Taxonomy" id="2774137"/>
    <lineage>
        <taxon>Bacteria</taxon>
        <taxon>Pseudomonadati</taxon>
        <taxon>Pseudomonadota</taxon>
        <taxon>Alphaproteobacteria</taxon>
        <taxon>Hyphomicrobiales</taxon>
        <taxon>Devosiaceae</taxon>
        <taxon>Devosia</taxon>
    </lineage>
</organism>
<keyword evidence="1 2" id="KW-0456">Lyase</keyword>
<sequence>MSIRGVFSAAATPLNTDLSPDHGALAAHCRQLLDDGCHGVAMLGSTGEANSFSADERRAMLEAVVRSGISPDQLMPGTGLSALPETVALTRHALSLGVTKVVMLPPFYYKGVSDQGLFVAYSQVIDAIADDRLRVVLYHIPPISQIPLSHELIARLCERYPNTIAGVKDSGGQLEHMASLAKTFPQLAILAGADPFLLPLMQAGGSGCITATSNLAARQLRVVFDKHADPAATAEVEAAQRRIIALREASNSFAQIPTIKAMIARRNDAPGWRRMRAPLVALTDAQADQLATILEGVDQSHPA</sequence>
<evidence type="ECO:0000256" key="1">
    <source>
        <dbReference type="ARBA" id="ARBA00023239"/>
    </source>
</evidence>
<dbReference type="Gene3D" id="3.20.20.70">
    <property type="entry name" value="Aldolase class I"/>
    <property type="match status" value="1"/>
</dbReference>
<accession>A0ABX7C3E0</accession>
<dbReference type="PRINTS" id="PR00146">
    <property type="entry name" value="DHPICSNTHASE"/>
</dbReference>
<proteinExistence type="inferred from homology"/>
<dbReference type="EMBL" id="CP068046">
    <property type="protein sequence ID" value="QQR38308.1"/>
    <property type="molecule type" value="Genomic_DNA"/>
</dbReference>
<dbReference type="RefSeq" id="WP_201630483.1">
    <property type="nucleotide sequence ID" value="NZ_CP068046.1"/>
</dbReference>
<evidence type="ECO:0000313" key="3">
    <source>
        <dbReference type="EMBL" id="QQR38308.1"/>
    </source>
</evidence>
<gene>
    <name evidence="3" type="ORF">JI748_11000</name>
</gene>
<keyword evidence="4" id="KW-1185">Reference proteome</keyword>
<protein>
    <submittedName>
        <fullName evidence="3">Dihydrodipicolinate synthase family protein</fullName>
    </submittedName>
</protein>
<dbReference type="InterPro" id="IPR013785">
    <property type="entry name" value="Aldolase_TIM"/>
</dbReference>
<dbReference type="PANTHER" id="PTHR12128">
    <property type="entry name" value="DIHYDRODIPICOLINATE SYNTHASE"/>
    <property type="match status" value="1"/>
</dbReference>